<dbReference type="Proteomes" id="UP000074866">
    <property type="component" value="Unassembled WGS sequence"/>
</dbReference>
<comment type="caution">
    <text evidence="1">The sequence shown here is derived from an EMBL/GenBank/DDBJ whole genome shotgun (WGS) entry which is preliminary data.</text>
</comment>
<organism evidence="1 2">
    <name type="scientific">Paenibacillus jamilae</name>
    <dbReference type="NCBI Taxonomy" id="114136"/>
    <lineage>
        <taxon>Bacteria</taxon>
        <taxon>Bacillati</taxon>
        <taxon>Bacillota</taxon>
        <taxon>Bacilli</taxon>
        <taxon>Bacillales</taxon>
        <taxon>Paenibacillaceae</taxon>
        <taxon>Paenibacillus</taxon>
    </lineage>
</organism>
<proteinExistence type="predicted"/>
<reference evidence="1 2" key="1">
    <citation type="journal article" date="2016" name="Front. Microbiol.">
        <title>Genomic Resource of Rice Seed Associated Bacteria.</title>
        <authorList>
            <person name="Midha S."/>
            <person name="Bansal K."/>
            <person name="Sharma S."/>
            <person name="Kumar N."/>
            <person name="Patil P.P."/>
            <person name="Chaudhry V."/>
            <person name="Patil P.B."/>
        </authorList>
    </citation>
    <scope>NUCLEOTIDE SEQUENCE [LARGE SCALE GENOMIC DNA]</scope>
    <source>
        <strain evidence="1 2">NS115</strain>
    </source>
</reference>
<protein>
    <submittedName>
        <fullName evidence="1">Uncharacterized protein</fullName>
    </submittedName>
</protein>
<evidence type="ECO:0000313" key="2">
    <source>
        <dbReference type="Proteomes" id="UP000074866"/>
    </source>
</evidence>
<accession>A0ACC4ZZD2</accession>
<name>A0ACC4ZZD2_9BACL</name>
<evidence type="ECO:0000313" key="1">
    <source>
        <dbReference type="EMBL" id="KTS84054.1"/>
    </source>
</evidence>
<dbReference type="EMBL" id="LDRX01000022">
    <property type="protein sequence ID" value="KTS84054.1"/>
    <property type="molecule type" value="Genomic_DNA"/>
</dbReference>
<sequence>MMFEAAWNLLLVNRLAFSGIYRANPLGGMRGDPKILLSRWNPDDLCKRINTIHSMSDRFTVQNRDALEFIEDQFWYKG</sequence>
<keyword evidence="2" id="KW-1185">Reference proteome</keyword>
<gene>
    <name evidence="1" type="ORF">NS115_04775</name>
</gene>